<proteinExistence type="predicted"/>
<comment type="caution">
    <text evidence="1">The sequence shown here is derived from an EMBL/GenBank/DDBJ whole genome shotgun (WGS) entry which is preliminary data.</text>
</comment>
<evidence type="ECO:0000313" key="4">
    <source>
        <dbReference type="Proteomes" id="UP000264294"/>
    </source>
</evidence>
<protein>
    <submittedName>
        <fullName evidence="2">Abortive phage infection protein</fullName>
    </submittedName>
</protein>
<reference evidence="1 3" key="1">
    <citation type="submission" date="2014-04" db="EMBL/GenBank/DDBJ databases">
        <authorList>
            <person name="Bishop-Lilly K.A."/>
            <person name="Broomall S.M."/>
            <person name="Chain P.S."/>
            <person name="Chertkov O."/>
            <person name="Coyne S.R."/>
            <person name="Daligault H.E."/>
            <person name="Davenport K.W."/>
            <person name="Erkkila T."/>
            <person name="Frey K.G."/>
            <person name="Gibbons H.S."/>
            <person name="Gu W."/>
            <person name="Jaissle J."/>
            <person name="Johnson S.L."/>
            <person name="Koroleva G.I."/>
            <person name="Ladner J.T."/>
            <person name="Lo C.-C."/>
            <person name="Minogue T.D."/>
            <person name="Munk C."/>
            <person name="Palacios G.F."/>
            <person name="Redden C.L."/>
            <person name="Rosenzweig C.N."/>
            <person name="Scholz M.B."/>
            <person name="Teshima H."/>
            <person name="Xu Y."/>
        </authorList>
    </citation>
    <scope>NUCLEOTIDE SEQUENCE [LARGE SCALE GENOMIC DNA]</scope>
    <source>
        <strain evidence="1 3">BHP</strain>
    </source>
</reference>
<sequence>MDKELANTILDQLKNGEIKEYVATKDVFYTFRDVIVDREDFKHFSGNAQRGGKIIYTYTETPRS</sequence>
<gene>
    <name evidence="2" type="ORF">D0U04_24610</name>
    <name evidence="1" type="ORF">DJ93_3817</name>
</gene>
<accession>A0A090YM11</accession>
<evidence type="ECO:0000313" key="3">
    <source>
        <dbReference type="Proteomes" id="UP000029389"/>
    </source>
</evidence>
<organism evidence="1 3">
    <name type="scientific">Bacillus clarus</name>
    <dbReference type="NCBI Taxonomy" id="2338372"/>
    <lineage>
        <taxon>Bacteria</taxon>
        <taxon>Bacillati</taxon>
        <taxon>Bacillota</taxon>
        <taxon>Bacilli</taxon>
        <taxon>Bacillales</taxon>
        <taxon>Bacillaceae</taxon>
        <taxon>Bacillus</taxon>
        <taxon>Bacillus cereus group</taxon>
    </lineage>
</organism>
<keyword evidence="4" id="KW-1185">Reference proteome</keyword>
<dbReference type="EMBL" id="QVOD01000045">
    <property type="protein sequence ID" value="RFT63553.1"/>
    <property type="molecule type" value="Genomic_DNA"/>
</dbReference>
<dbReference type="STRING" id="1405.B7492_07420"/>
<name>A0A090YM11_9BACI</name>
<dbReference type="AlphaFoldDB" id="A0A090YM11"/>
<dbReference type="PATRIC" id="fig|1405.8.peg.3926"/>
<reference evidence="2 4" key="2">
    <citation type="submission" date="2018-08" db="EMBL/GenBank/DDBJ databases">
        <title>Bacillus clarus sp. nov. strain PS00077A.</title>
        <authorList>
            <person name="Mendez Acevedo M."/>
            <person name="Carroll L."/>
            <person name="Mukherjee M."/>
            <person name="Wiedmann M."/>
            <person name="Kovac J."/>
        </authorList>
    </citation>
    <scope>NUCLEOTIDE SEQUENCE [LARGE SCALE GENOMIC DNA]</scope>
    <source>
        <strain evidence="2 4">PS00077A</strain>
    </source>
</reference>
<evidence type="ECO:0000313" key="2">
    <source>
        <dbReference type="EMBL" id="RFT63553.1"/>
    </source>
</evidence>
<dbReference type="EMBL" id="JMQC01000008">
    <property type="protein sequence ID" value="KFM98962.1"/>
    <property type="molecule type" value="Genomic_DNA"/>
</dbReference>
<dbReference type="Proteomes" id="UP000029389">
    <property type="component" value="Unassembled WGS sequence"/>
</dbReference>
<dbReference type="RefSeq" id="WP_042982661.1">
    <property type="nucleotide sequence ID" value="NZ_JMQC01000008.1"/>
</dbReference>
<evidence type="ECO:0000313" key="1">
    <source>
        <dbReference type="EMBL" id="KFM98962.1"/>
    </source>
</evidence>
<dbReference type="Proteomes" id="UP000264294">
    <property type="component" value="Unassembled WGS sequence"/>
</dbReference>